<dbReference type="PANTHER" id="PTHR11113:SF2">
    <property type="entry name" value="ADENINE DEAMINASE"/>
    <property type="match status" value="1"/>
</dbReference>
<evidence type="ECO:0000313" key="12">
    <source>
        <dbReference type="Proteomes" id="UP000480929"/>
    </source>
</evidence>
<evidence type="ECO:0000256" key="1">
    <source>
        <dbReference type="ARBA" id="ARBA00006773"/>
    </source>
</evidence>
<keyword evidence="4 6" id="KW-0464">Manganese</keyword>
<dbReference type="EMBL" id="WKPJ01000001">
    <property type="protein sequence ID" value="MSA87910.1"/>
    <property type="molecule type" value="Genomic_DNA"/>
</dbReference>
<dbReference type="PANTHER" id="PTHR11113">
    <property type="entry name" value="N-ACETYLGLUCOSAMINE-6-PHOSPHATE DEACETYLASE"/>
    <property type="match status" value="1"/>
</dbReference>
<feature type="domain" description="Amidohydrolase-related" evidence="7">
    <location>
        <begin position="56"/>
        <end position="338"/>
    </location>
</feature>
<dbReference type="EC" id="3.5.4.2" evidence="2 6"/>
<evidence type="ECO:0000259" key="8">
    <source>
        <dbReference type="Pfam" id="PF13382"/>
    </source>
</evidence>
<dbReference type="InterPro" id="IPR006680">
    <property type="entry name" value="Amidohydro-rel"/>
</dbReference>
<comment type="caution">
    <text evidence="9">The sequence shown here is derived from an EMBL/GenBank/DDBJ whole genome shotgun (WGS) entry which is preliminary data.</text>
</comment>
<sequence length="572" mass="63349">MNTIRIRNARVYNSYTQSFEEKSVLIRGEQFVQLQETEEEMRQKVDQEIDAQGRWMLPGLIDIHMHVESSMTIPTEFSRQALSFGVTTVVADPHEIANVFGLKGIEAFMDSEPVMDIFYGIPSSVPSTNPDCETTGGVIGLEEVEKLLDHPQIRCLGEVMNFKELVSEDETLIKQIIALCRKKRPLLPLEGHCPKISGADLAKFIASGVNADHTQQTPESIVEKITNGMFLEMQGKSINPDTIRTLVDHQFYEYFSLVTDDVMPDHFLHGHLNQVLLSAVKCGLPMEKAIYCSTFTSARRMHLDDRGVIAPGKLADFVLLDSLEDWQVHQVYKNGVLVSEPKTGFAATEKPVSFPQEFYHSLQHRPLTAEDFVIRVASETQSVLVHGIEINPQATFTRLIRTQLPVKNGVVQWQDSGLALIACIERYGKGGHIALAFTQGGIHKQGAVASSWAHDHHNLMVMGSNVQDMVCAANHLLAIQGGYCVCVNEKIQACASLNVGGIVSDQPLAQLASQVEAVRTAMEEQLGYVHHNAVMSFATLSLPVSPEIKLTDKGLLIGKTLEFIPLIIEEQA</sequence>
<dbReference type="Gene3D" id="2.30.40.10">
    <property type="entry name" value="Urease, subunit C, domain 1"/>
    <property type="match status" value="1"/>
</dbReference>
<dbReference type="Proteomes" id="UP000480929">
    <property type="component" value="Unassembled WGS sequence"/>
</dbReference>
<organism evidence="9 11">
    <name type="scientific">Holdemania massiliensis</name>
    <dbReference type="NCBI Taxonomy" id="1468449"/>
    <lineage>
        <taxon>Bacteria</taxon>
        <taxon>Bacillati</taxon>
        <taxon>Bacillota</taxon>
        <taxon>Erysipelotrichia</taxon>
        <taxon>Erysipelotrichales</taxon>
        <taxon>Erysipelotrichaceae</taxon>
        <taxon>Holdemania</taxon>
    </lineage>
</organism>
<dbReference type="Gene3D" id="3.20.20.140">
    <property type="entry name" value="Metal-dependent hydrolases"/>
    <property type="match status" value="1"/>
</dbReference>
<dbReference type="Pfam" id="PF01979">
    <property type="entry name" value="Amidohydro_1"/>
    <property type="match status" value="1"/>
</dbReference>
<name>A0A6N7S2L1_9FIRM</name>
<evidence type="ECO:0000259" key="7">
    <source>
        <dbReference type="Pfam" id="PF01979"/>
    </source>
</evidence>
<evidence type="ECO:0000256" key="6">
    <source>
        <dbReference type="HAMAP-Rule" id="MF_01518"/>
    </source>
</evidence>
<evidence type="ECO:0000313" key="11">
    <source>
        <dbReference type="Proteomes" id="UP000433575"/>
    </source>
</evidence>
<evidence type="ECO:0000313" key="10">
    <source>
        <dbReference type="EMBL" id="MSC31706.1"/>
    </source>
</evidence>
<evidence type="ECO:0000313" key="9">
    <source>
        <dbReference type="EMBL" id="MSA87910.1"/>
    </source>
</evidence>
<dbReference type="AlphaFoldDB" id="A0A6N7S2L1"/>
<keyword evidence="12" id="KW-1185">Reference proteome</keyword>
<evidence type="ECO:0000256" key="2">
    <source>
        <dbReference type="ARBA" id="ARBA00012782"/>
    </source>
</evidence>
<feature type="domain" description="Adenine deaminase C-terminal" evidence="8">
    <location>
        <begin position="395"/>
        <end position="556"/>
    </location>
</feature>
<dbReference type="HAMAP" id="MF_01518">
    <property type="entry name" value="Adenine_deamin"/>
    <property type="match status" value="1"/>
</dbReference>
<reference evidence="11 12" key="1">
    <citation type="journal article" date="2019" name="Nat. Med.">
        <title>A library of human gut bacterial isolates paired with longitudinal multiomics data enables mechanistic microbiome research.</title>
        <authorList>
            <person name="Poyet M."/>
            <person name="Groussin M."/>
            <person name="Gibbons S.M."/>
            <person name="Avila-Pacheco J."/>
            <person name="Jiang X."/>
            <person name="Kearney S.M."/>
            <person name="Perrotta A.R."/>
            <person name="Berdy B."/>
            <person name="Zhao S."/>
            <person name="Lieberman T.D."/>
            <person name="Swanson P.K."/>
            <person name="Smith M."/>
            <person name="Roesemann S."/>
            <person name="Alexander J.E."/>
            <person name="Rich S.A."/>
            <person name="Livny J."/>
            <person name="Vlamakis H."/>
            <person name="Clish C."/>
            <person name="Bullock K."/>
            <person name="Deik A."/>
            <person name="Scott J."/>
            <person name="Pierce K.A."/>
            <person name="Xavier R.J."/>
            <person name="Alm E.J."/>
        </authorList>
    </citation>
    <scope>NUCLEOTIDE SEQUENCE [LARGE SCALE GENOMIC DNA]</scope>
    <source>
        <strain evidence="9 11">BIOML-A4</strain>
        <strain evidence="10 12">BIOML-A5</strain>
    </source>
</reference>
<comment type="cofactor">
    <cofactor evidence="6">
        <name>Mn(2+)</name>
        <dbReference type="ChEBI" id="CHEBI:29035"/>
    </cofactor>
</comment>
<dbReference type="InterPro" id="IPR006679">
    <property type="entry name" value="Adenine_deam"/>
</dbReference>
<dbReference type="Pfam" id="PF13382">
    <property type="entry name" value="Adenine_deam_C"/>
    <property type="match status" value="1"/>
</dbReference>
<dbReference type="SUPFAM" id="SSF51556">
    <property type="entry name" value="Metallo-dependent hydrolases"/>
    <property type="match status" value="1"/>
</dbReference>
<dbReference type="EMBL" id="WKPI01000001">
    <property type="protein sequence ID" value="MSC31706.1"/>
    <property type="molecule type" value="Genomic_DNA"/>
</dbReference>
<proteinExistence type="inferred from homology"/>
<evidence type="ECO:0000256" key="3">
    <source>
        <dbReference type="ARBA" id="ARBA00022801"/>
    </source>
</evidence>
<protein>
    <recommendedName>
        <fullName evidence="2 6">Adenine deaminase</fullName>
        <shortName evidence="6">Adenase</shortName>
        <shortName evidence="6">Adenine aminase</shortName>
        <ecNumber evidence="2 6">3.5.4.2</ecNumber>
    </recommendedName>
</protein>
<comment type="catalytic activity">
    <reaction evidence="5 6">
        <text>adenine + H2O + H(+) = hypoxanthine + NH4(+)</text>
        <dbReference type="Rhea" id="RHEA:23688"/>
        <dbReference type="ChEBI" id="CHEBI:15377"/>
        <dbReference type="ChEBI" id="CHEBI:15378"/>
        <dbReference type="ChEBI" id="CHEBI:16708"/>
        <dbReference type="ChEBI" id="CHEBI:17368"/>
        <dbReference type="ChEBI" id="CHEBI:28938"/>
        <dbReference type="EC" id="3.5.4.2"/>
    </reaction>
</comment>
<dbReference type="InterPro" id="IPR026912">
    <property type="entry name" value="Adenine_deam_C"/>
</dbReference>
<gene>
    <name evidence="6" type="primary">ade</name>
    <name evidence="10" type="ORF">GKD88_01020</name>
    <name evidence="9" type="ORF">GKE08_01010</name>
</gene>
<keyword evidence="3 6" id="KW-0378">Hydrolase</keyword>
<dbReference type="Proteomes" id="UP000433575">
    <property type="component" value="Unassembled WGS sequence"/>
</dbReference>
<dbReference type="RefSeq" id="WP_154237572.1">
    <property type="nucleotide sequence ID" value="NZ_CALJPI010000060.1"/>
</dbReference>
<accession>A0A6N7S2L1</accession>
<dbReference type="GO" id="GO:0006146">
    <property type="term" value="P:adenine catabolic process"/>
    <property type="evidence" value="ECO:0007669"/>
    <property type="project" value="InterPro"/>
</dbReference>
<dbReference type="InterPro" id="IPR032466">
    <property type="entry name" value="Metal_Hydrolase"/>
</dbReference>
<evidence type="ECO:0000256" key="4">
    <source>
        <dbReference type="ARBA" id="ARBA00023211"/>
    </source>
</evidence>
<dbReference type="SUPFAM" id="SSF51338">
    <property type="entry name" value="Composite domain of metallo-dependent hydrolases"/>
    <property type="match status" value="1"/>
</dbReference>
<comment type="similarity">
    <text evidence="1 6">Belongs to the metallo-dependent hydrolases superfamily. Adenine deaminase family.</text>
</comment>
<dbReference type="GO" id="GO:0000034">
    <property type="term" value="F:adenine deaminase activity"/>
    <property type="evidence" value="ECO:0007669"/>
    <property type="project" value="UniProtKB-UniRule"/>
</dbReference>
<dbReference type="OrthoDB" id="9775607at2"/>
<evidence type="ECO:0000256" key="5">
    <source>
        <dbReference type="ARBA" id="ARBA00047720"/>
    </source>
</evidence>
<dbReference type="InterPro" id="IPR011059">
    <property type="entry name" value="Metal-dep_hydrolase_composite"/>
</dbReference>